<gene>
    <name evidence="2" type="ORF">PIB30_077275</name>
</gene>
<protein>
    <submittedName>
        <fullName evidence="2">Uncharacterized protein</fullName>
    </submittedName>
</protein>
<proteinExistence type="predicted"/>
<feature type="compositionally biased region" description="Basic and acidic residues" evidence="1">
    <location>
        <begin position="210"/>
        <end position="220"/>
    </location>
</feature>
<comment type="caution">
    <text evidence="2">The sequence shown here is derived from an EMBL/GenBank/DDBJ whole genome shotgun (WGS) entry which is preliminary data.</text>
</comment>
<evidence type="ECO:0000313" key="2">
    <source>
        <dbReference type="EMBL" id="MED6175325.1"/>
    </source>
</evidence>
<keyword evidence="3" id="KW-1185">Reference proteome</keyword>
<feature type="compositionally biased region" description="Polar residues" evidence="1">
    <location>
        <begin position="1"/>
        <end position="10"/>
    </location>
</feature>
<dbReference type="Proteomes" id="UP001341840">
    <property type="component" value="Unassembled WGS sequence"/>
</dbReference>
<dbReference type="EMBL" id="JASCZI010152070">
    <property type="protein sequence ID" value="MED6175325.1"/>
    <property type="molecule type" value="Genomic_DNA"/>
</dbReference>
<feature type="region of interest" description="Disordered" evidence="1">
    <location>
        <begin position="1"/>
        <end position="59"/>
    </location>
</feature>
<evidence type="ECO:0000256" key="1">
    <source>
        <dbReference type="SAM" id="MobiDB-lite"/>
    </source>
</evidence>
<accession>A0ABU6VSJ0</accession>
<name>A0ABU6VSJ0_9FABA</name>
<organism evidence="2 3">
    <name type="scientific">Stylosanthes scabra</name>
    <dbReference type="NCBI Taxonomy" id="79078"/>
    <lineage>
        <taxon>Eukaryota</taxon>
        <taxon>Viridiplantae</taxon>
        <taxon>Streptophyta</taxon>
        <taxon>Embryophyta</taxon>
        <taxon>Tracheophyta</taxon>
        <taxon>Spermatophyta</taxon>
        <taxon>Magnoliopsida</taxon>
        <taxon>eudicotyledons</taxon>
        <taxon>Gunneridae</taxon>
        <taxon>Pentapetalae</taxon>
        <taxon>rosids</taxon>
        <taxon>fabids</taxon>
        <taxon>Fabales</taxon>
        <taxon>Fabaceae</taxon>
        <taxon>Papilionoideae</taxon>
        <taxon>50 kb inversion clade</taxon>
        <taxon>dalbergioids sensu lato</taxon>
        <taxon>Dalbergieae</taxon>
        <taxon>Pterocarpus clade</taxon>
        <taxon>Stylosanthes</taxon>
    </lineage>
</organism>
<evidence type="ECO:0000313" key="3">
    <source>
        <dbReference type="Proteomes" id="UP001341840"/>
    </source>
</evidence>
<feature type="region of interest" description="Disordered" evidence="1">
    <location>
        <begin position="210"/>
        <end position="236"/>
    </location>
</feature>
<sequence>MENLQPSQPMLSKPEHEPPQQPRQLEEETPIQQPQQQPPQDDVIEISSCSDDEQPPDHMEVLHPLVPKVEELQEDQPPRVLEQPSQTVVEVLPIYPTQEVIDVSSGSEDERQPLIKKIEEYHVYSSNPPLFTTQDLSDIEELEELVKKAQDQFQTSQTKKSLENQKDLEEKVVTWATVPKGENEFETIFKLVGDRFLESIRKNGARKLEEQERKNLEHSIRATTPMKCRGSTGNSL</sequence>
<feature type="compositionally biased region" description="Low complexity" evidence="1">
    <location>
        <begin position="30"/>
        <end position="40"/>
    </location>
</feature>
<reference evidence="2 3" key="1">
    <citation type="journal article" date="2023" name="Plants (Basel)">
        <title>Bridging the Gap: Combining Genomics and Transcriptomics Approaches to Understand Stylosanthes scabra, an Orphan Legume from the Brazilian Caatinga.</title>
        <authorList>
            <person name="Ferreira-Neto J.R.C."/>
            <person name="da Silva M.D."/>
            <person name="Binneck E."/>
            <person name="de Melo N.F."/>
            <person name="da Silva R.H."/>
            <person name="de Melo A.L.T.M."/>
            <person name="Pandolfi V."/>
            <person name="Bustamante F.O."/>
            <person name="Brasileiro-Vidal A.C."/>
            <person name="Benko-Iseppon A.M."/>
        </authorList>
    </citation>
    <scope>NUCLEOTIDE SEQUENCE [LARGE SCALE GENOMIC DNA]</scope>
    <source>
        <tissue evidence="2">Leaves</tissue>
    </source>
</reference>